<organism evidence="1 2">
    <name type="scientific">Chlamydomonas eustigma</name>
    <dbReference type="NCBI Taxonomy" id="1157962"/>
    <lineage>
        <taxon>Eukaryota</taxon>
        <taxon>Viridiplantae</taxon>
        <taxon>Chlorophyta</taxon>
        <taxon>core chlorophytes</taxon>
        <taxon>Chlorophyceae</taxon>
        <taxon>CS clade</taxon>
        <taxon>Chlamydomonadales</taxon>
        <taxon>Chlamydomonadaceae</taxon>
        <taxon>Chlamydomonas</taxon>
    </lineage>
</organism>
<dbReference type="Gene3D" id="3.40.50.300">
    <property type="entry name" value="P-loop containing nucleotide triphosphate hydrolases"/>
    <property type="match status" value="2"/>
</dbReference>
<reference evidence="1 2" key="1">
    <citation type="submission" date="2017-08" db="EMBL/GenBank/DDBJ databases">
        <title>Acidophilic green algal genome provides insights into adaptation to an acidic environment.</title>
        <authorList>
            <person name="Hirooka S."/>
            <person name="Hirose Y."/>
            <person name="Kanesaki Y."/>
            <person name="Higuchi S."/>
            <person name="Fujiwara T."/>
            <person name="Onuma R."/>
            <person name="Era A."/>
            <person name="Ohbayashi R."/>
            <person name="Uzuka A."/>
            <person name="Nozaki H."/>
            <person name="Yoshikawa H."/>
            <person name="Miyagishima S.Y."/>
        </authorList>
    </citation>
    <scope>NUCLEOTIDE SEQUENCE [LARGE SCALE GENOMIC DNA]</scope>
    <source>
        <strain evidence="1 2">NIES-2499</strain>
    </source>
</reference>
<sequence length="452" mass="51452">MLGTGKTFTTTRLASILDLSVIVVAPVSVKPKWSMMQKEHGLRLESVISFCELRSSKFHVPKHGFLTRRDYTVQREDNNEEIAKVEFNATPKLQKLVDSGCLLVIDEIQNVKNLSNQFYATRELIRTFKTSERSRVLLISGSPFDKKEQVVHLFRCLDIMRSPKLLSFNPRTFDYVYQGFEEIVEYCRGLENGHNHRINTRHLYGDATRCVDIVYKLFQSVFRRHRVRAMPPMQSRCGIVKRNGYFQIMDEKDAALLLAGVNNLSKAVRFDEDTGGITFGADAAHVTVQIVQSMMMIETAKIQTFVRLARTKLLNEPDCKVCICVNYIATLTDLKRNLKEFGPLILQGSMSATYRGQVIEKFQSVSHNNENRLLLANAHVCSTGIDLDDKIGGHPRMDTVGPSTIFMVFGKYYDETRVLDALSRKALVMKQTLTEQSNAGVEFPGNFEAYYE</sequence>
<dbReference type="Proteomes" id="UP000232323">
    <property type="component" value="Unassembled WGS sequence"/>
</dbReference>
<dbReference type="SUPFAM" id="SSF52540">
    <property type="entry name" value="P-loop containing nucleoside triphosphate hydrolases"/>
    <property type="match status" value="2"/>
</dbReference>
<keyword evidence="2" id="KW-1185">Reference proteome</keyword>
<evidence type="ECO:0008006" key="3">
    <source>
        <dbReference type="Google" id="ProtNLM"/>
    </source>
</evidence>
<dbReference type="InterPro" id="IPR027417">
    <property type="entry name" value="P-loop_NTPase"/>
</dbReference>
<gene>
    <name evidence="1" type="ORF">CEUSTIGMA_g10763.t1</name>
</gene>
<dbReference type="AlphaFoldDB" id="A0A250XJU4"/>
<evidence type="ECO:0000313" key="2">
    <source>
        <dbReference type="Proteomes" id="UP000232323"/>
    </source>
</evidence>
<evidence type="ECO:0000313" key="1">
    <source>
        <dbReference type="EMBL" id="GAX83338.1"/>
    </source>
</evidence>
<comment type="caution">
    <text evidence="1">The sequence shown here is derived from an EMBL/GenBank/DDBJ whole genome shotgun (WGS) entry which is preliminary data.</text>
</comment>
<name>A0A250XJU4_9CHLO</name>
<accession>A0A250XJU4</accession>
<dbReference type="OrthoDB" id="10266361at2759"/>
<protein>
    <recommendedName>
        <fullName evidence="3">Helicase ATP-binding domain-containing protein</fullName>
    </recommendedName>
</protein>
<dbReference type="EMBL" id="BEGY01000096">
    <property type="protein sequence ID" value="GAX83338.1"/>
    <property type="molecule type" value="Genomic_DNA"/>
</dbReference>
<proteinExistence type="predicted"/>